<dbReference type="InterPro" id="IPR046240">
    <property type="entry name" value="DUF6273"/>
</dbReference>
<protein>
    <recommendedName>
        <fullName evidence="1">DUF6273 domain-containing protein</fullName>
    </recommendedName>
</protein>
<sequence>MASAKLGTKAVGSIVKLNVNGAAKEFIVVHQGKPSSLYDESCDGTWLLMKDIFEATRWHSSDVNNLENSTIHSILNSTLLNAFESNIRDAIKQVKIPYRKNGGSSGSDQSGANGLLCKIFLLSGYEIGFTTSDNPYFPQDGAKLSYFESGTDTSANNKRIAKLNGSADDWGLRSPFTYSTSLVWLVNYDGVGETNKASNSTGIRPALILPPDMEVDSSGNVTPPPPATHKTLVNGTAYEIKGGKCLVNGTVYNILKGRTLIGGTGYDINFEPDVSLTWYFNETIDITSQPDNFWGYSSGIAVSFVSGYYGFTYDHLIRGYDDTYGVRTLIYYRKINETRELAYRNGWRGEVYRTITFDELPTGDLLTWLQANATPQ</sequence>
<dbReference type="EMBL" id="BK015865">
    <property type="protein sequence ID" value="DAD70444.1"/>
    <property type="molecule type" value="Genomic_DNA"/>
</dbReference>
<accession>A0A8S5LK51</accession>
<name>A0A8S5LK51_9CAUD</name>
<evidence type="ECO:0000313" key="2">
    <source>
        <dbReference type="EMBL" id="DAD70444.1"/>
    </source>
</evidence>
<reference evidence="2" key="1">
    <citation type="journal article" date="2021" name="Proc. Natl. Acad. Sci. U.S.A.">
        <title>A Catalog of Tens of Thousands of Viruses from Human Metagenomes Reveals Hidden Associations with Chronic Diseases.</title>
        <authorList>
            <person name="Tisza M.J."/>
            <person name="Buck C.B."/>
        </authorList>
    </citation>
    <scope>NUCLEOTIDE SEQUENCE</scope>
    <source>
        <strain evidence="2">CtnhN1</strain>
    </source>
</reference>
<dbReference type="Pfam" id="PF19789">
    <property type="entry name" value="DUF6273"/>
    <property type="match status" value="1"/>
</dbReference>
<organism evidence="2">
    <name type="scientific">Siphoviridae sp. ctnhN1</name>
    <dbReference type="NCBI Taxonomy" id="2827589"/>
    <lineage>
        <taxon>Viruses</taxon>
        <taxon>Duplodnaviria</taxon>
        <taxon>Heunggongvirae</taxon>
        <taxon>Uroviricota</taxon>
        <taxon>Caudoviricetes</taxon>
    </lineage>
</organism>
<evidence type="ECO:0000259" key="1">
    <source>
        <dbReference type="Pfam" id="PF19789"/>
    </source>
</evidence>
<proteinExistence type="predicted"/>
<feature type="domain" description="DUF6273" evidence="1">
    <location>
        <begin position="43"/>
        <end position="210"/>
    </location>
</feature>